<accession>A0A399EQG5</accession>
<feature type="compositionally biased region" description="Basic and acidic residues" evidence="1">
    <location>
        <begin position="1"/>
        <end position="15"/>
    </location>
</feature>
<dbReference type="AlphaFoldDB" id="A0A399EQG5"/>
<dbReference type="Proteomes" id="UP000265341">
    <property type="component" value="Unassembled WGS sequence"/>
</dbReference>
<dbReference type="RefSeq" id="WP_182482814.1">
    <property type="nucleotide sequence ID" value="NZ_QWLA01000058.1"/>
</dbReference>
<feature type="region of interest" description="Disordered" evidence="1">
    <location>
        <begin position="1"/>
        <end position="41"/>
    </location>
</feature>
<dbReference type="InterPro" id="IPR046037">
    <property type="entry name" value="DUF5995"/>
</dbReference>
<name>A0A399EQG5_9DEIN</name>
<dbReference type="Pfam" id="PF19458">
    <property type="entry name" value="DUF5995"/>
    <property type="match status" value="1"/>
</dbReference>
<feature type="region of interest" description="Disordered" evidence="1">
    <location>
        <begin position="273"/>
        <end position="301"/>
    </location>
</feature>
<dbReference type="EMBL" id="QWLA01000058">
    <property type="protein sequence ID" value="RIH84391.1"/>
    <property type="molecule type" value="Genomic_DNA"/>
</dbReference>
<feature type="region of interest" description="Disordered" evidence="1">
    <location>
        <begin position="186"/>
        <end position="207"/>
    </location>
</feature>
<protein>
    <submittedName>
        <fullName evidence="2">Uncharacterized protein</fullName>
    </submittedName>
</protein>
<reference evidence="2 3" key="1">
    <citation type="submission" date="2018-08" db="EMBL/GenBank/DDBJ databases">
        <title>Meiothermus roseus NBRC 110900 genome sequencing project.</title>
        <authorList>
            <person name="Da Costa M.S."/>
            <person name="Albuquerque L."/>
            <person name="Raposo P."/>
            <person name="Froufe H.J.C."/>
            <person name="Barroso C.S."/>
            <person name="Egas C."/>
        </authorList>
    </citation>
    <scope>NUCLEOTIDE SEQUENCE [LARGE SCALE GENOMIC DNA]</scope>
    <source>
        <strain evidence="2 3">NBRC 110900</strain>
    </source>
</reference>
<comment type="caution">
    <text evidence="2">The sequence shown here is derived from an EMBL/GenBank/DDBJ whole genome shotgun (WGS) entry which is preliminary data.</text>
</comment>
<proteinExistence type="predicted"/>
<feature type="compositionally biased region" description="Basic and acidic residues" evidence="1">
    <location>
        <begin position="22"/>
        <end position="41"/>
    </location>
</feature>
<evidence type="ECO:0000256" key="1">
    <source>
        <dbReference type="SAM" id="MobiDB-lite"/>
    </source>
</evidence>
<keyword evidence="3" id="KW-1185">Reference proteome</keyword>
<sequence>MGRQYDHSRSYDGHRHISSYRPHREELSPEQQHALEQHREEYRQRQAAQAAEQTRRQAFREKHPQRWTYVCQASIAGQPCTLTLQSRDGELEGRAAYPAHGYTTRLVGQAGEGQARFTEYNAQGRRLGELRLEARDLRQFAARGHLHAQWRPAGGGRVEEVYLRLEHEHLPLDGGFPALPEVVAAPAKPPKAHPPRSQGRPMGESLERKAQRLAENLASVGGGRAAAAAELASSTDLERERVLRYLQEKAPRAFAEALRLGYSLLPVAGLQAQGAPPPARTWRETGRLKGNPPVRSETEPPNKNIVEDEREYKAMLASAQTLLQEQRARARRMLSPNDKEVLDYRYWFAQVYSHVTENEILFAQERTYYYPTYVLWCVLYFDKLYEDNLGAVASKQEPHWREAFKTATAQKQMENIPGQVGKIVFSLVASMLAHIRFDLPRAEAWVFERYRDAYGARLEDFRPDFFAMGGVFDNATRQMFADIERLLRLMGTSFDVELAKLFKQGGLSEHAMRDLLGASMNRERLATWHRAERMVAEGKAGEDPYRLQNERLVGDVTRKDHLSGTVGAIGVNRPGLEGITNSNAVDHVLGYLKEGNNAIGSLLLDGLDDLIGGLVGQASVSDEAIRSWDFYKRSSILMEFQKGEIAQAALLGSPGSPGLAQDFMLRIVEASRQIGDLALLIDSVDAYSLVRLFDGERRERLERLLAREYYPKLTLMNAANQIAKWMEAGTEEINKQSARIVYLYSAQSPEKKTRLDEVLTQRYNIQPKQFLR</sequence>
<evidence type="ECO:0000313" key="2">
    <source>
        <dbReference type="EMBL" id="RIH84391.1"/>
    </source>
</evidence>
<organism evidence="2 3">
    <name type="scientific">Calidithermus roseus</name>
    <dbReference type="NCBI Taxonomy" id="1644118"/>
    <lineage>
        <taxon>Bacteria</taxon>
        <taxon>Thermotogati</taxon>
        <taxon>Deinococcota</taxon>
        <taxon>Deinococci</taxon>
        <taxon>Thermales</taxon>
        <taxon>Thermaceae</taxon>
        <taxon>Calidithermus</taxon>
    </lineage>
</organism>
<evidence type="ECO:0000313" key="3">
    <source>
        <dbReference type="Proteomes" id="UP000265341"/>
    </source>
</evidence>
<gene>
    <name evidence="2" type="ORF">Mrose_02657</name>
</gene>